<dbReference type="PROSITE" id="PS00138">
    <property type="entry name" value="SUBTILASE_SER"/>
    <property type="match status" value="1"/>
</dbReference>
<evidence type="ECO:0000256" key="4">
    <source>
        <dbReference type="SAM" id="MobiDB-lite"/>
    </source>
</evidence>
<gene>
    <name evidence="7" type="ORF">OFY01_09405</name>
</gene>
<reference evidence="7" key="1">
    <citation type="submission" date="2022-10" db="EMBL/GenBank/DDBJ databases">
        <title>Streptomyces beihaiensis sp. nov., a chitin degrading actinobacterium, isolated from shrimp pond soil.</title>
        <authorList>
            <person name="Xie J."/>
            <person name="Shen N."/>
        </authorList>
    </citation>
    <scope>NUCLEOTIDE SEQUENCE</scope>
    <source>
        <strain evidence="7">GXMU-J5</strain>
    </source>
</reference>
<proteinExistence type="predicted"/>
<evidence type="ECO:0000256" key="3">
    <source>
        <dbReference type="ARBA" id="ARBA00022825"/>
    </source>
</evidence>
<dbReference type="InterPro" id="IPR036852">
    <property type="entry name" value="Peptidase_S8/S53_dom_sf"/>
</dbReference>
<evidence type="ECO:0000256" key="5">
    <source>
        <dbReference type="SAM" id="SignalP"/>
    </source>
</evidence>
<feature type="compositionally biased region" description="Low complexity" evidence="4">
    <location>
        <begin position="289"/>
        <end position="315"/>
    </location>
</feature>
<evidence type="ECO:0000313" key="7">
    <source>
        <dbReference type="EMBL" id="MCX3059974.1"/>
    </source>
</evidence>
<keyword evidence="8" id="KW-1185">Reference proteome</keyword>
<evidence type="ECO:0000256" key="2">
    <source>
        <dbReference type="ARBA" id="ARBA00022801"/>
    </source>
</evidence>
<dbReference type="PROSITE" id="PS51695">
    <property type="entry name" value="SEDOLISIN"/>
    <property type="match status" value="1"/>
</dbReference>
<feature type="signal peptide" evidence="5">
    <location>
        <begin position="1"/>
        <end position="43"/>
    </location>
</feature>
<keyword evidence="3" id="KW-0720">Serine protease</keyword>
<evidence type="ECO:0000259" key="6">
    <source>
        <dbReference type="PROSITE" id="PS51695"/>
    </source>
</evidence>
<dbReference type="InterPro" id="IPR050819">
    <property type="entry name" value="Tripeptidyl-peptidase_I"/>
</dbReference>
<keyword evidence="2" id="KW-0378">Hydrolase</keyword>
<feature type="region of interest" description="Disordered" evidence="4">
    <location>
        <begin position="289"/>
        <end position="318"/>
    </location>
</feature>
<protein>
    <submittedName>
        <fullName evidence="7">Peptidase S8</fullName>
    </submittedName>
</protein>
<comment type="caution">
    <text evidence="7">The sequence shown here is derived from an EMBL/GenBank/DDBJ whole genome shotgun (WGS) entry which is preliminary data.</text>
</comment>
<dbReference type="RefSeq" id="WP_266598202.1">
    <property type="nucleotide sequence ID" value="NZ_JAPHNL010000079.1"/>
</dbReference>
<dbReference type="Gene3D" id="3.40.50.200">
    <property type="entry name" value="Peptidase S8/S53 domain"/>
    <property type="match status" value="1"/>
</dbReference>
<keyword evidence="1" id="KW-0645">Protease</keyword>
<evidence type="ECO:0000313" key="8">
    <source>
        <dbReference type="Proteomes" id="UP001163064"/>
    </source>
</evidence>
<feature type="domain" description="Peptidase S53" evidence="6">
    <location>
        <begin position="106"/>
        <end position="438"/>
    </location>
</feature>
<evidence type="ECO:0000256" key="1">
    <source>
        <dbReference type="ARBA" id="ARBA00022670"/>
    </source>
</evidence>
<dbReference type="PANTHER" id="PTHR14218">
    <property type="entry name" value="PROTEASE S8 TRIPEPTIDYL PEPTIDASE I CLN2"/>
    <property type="match status" value="1"/>
</dbReference>
<dbReference type="SUPFAM" id="SSF52743">
    <property type="entry name" value="Subtilisin-like"/>
    <property type="match status" value="1"/>
</dbReference>
<name>A0ABT3TSG8_9ACTN</name>
<dbReference type="PANTHER" id="PTHR14218:SF15">
    <property type="entry name" value="TRIPEPTIDYL-PEPTIDASE 1"/>
    <property type="match status" value="1"/>
</dbReference>
<dbReference type="EMBL" id="JAPHNL010000079">
    <property type="protein sequence ID" value="MCX3059974.1"/>
    <property type="molecule type" value="Genomic_DNA"/>
</dbReference>
<feature type="chain" id="PRO_5047215756" evidence="5">
    <location>
        <begin position="44"/>
        <end position="438"/>
    </location>
</feature>
<organism evidence="7 8">
    <name type="scientific">Streptomyces beihaiensis</name>
    <dbReference type="NCBI Taxonomy" id="2984495"/>
    <lineage>
        <taxon>Bacteria</taxon>
        <taxon>Bacillati</taxon>
        <taxon>Actinomycetota</taxon>
        <taxon>Actinomycetes</taxon>
        <taxon>Kitasatosporales</taxon>
        <taxon>Streptomycetaceae</taxon>
        <taxon>Streptomyces</taxon>
    </lineage>
</organism>
<sequence>MRDTNPPTHPPTQRPRRRRSAAAFTGAAALVLAGFGFAAQAGAATAPAGHGATATPHVTWKSACAKPDKPGEMRCDAKRVTGGTTAYDIERARAGHVHPDASSPSGYGPSDLQSAYGLASAAAKSGSGATVAIVDAYDDPNAESDLAAYRSHYGLPSCTTSNGCFKKVGQTGSTSSLPSADSGWAQEESLDLDMVSAVCPNCNILLVEADSATMTNLGASVNEAVSLGAKYVSNSYGGSESSSDSSYDSKYFDHPGVAVTVSAGDSGYGAQYPAASRYVTSVGGTALSRDSSSRGWSESVWNTSSTEGTGSGCSSYDAKPSWQTDSGCSKRTVADVSAVADPATGVSVYDSYGVTAGWYTFGGTSAASPIIAAVYALGGTPSSGSYPAKFPYAHTSALNDVTSGSNGSCGGSYLCTAGSGYDGPTGLGTPRGVSAFTG</sequence>
<accession>A0ABT3TSG8</accession>
<dbReference type="Proteomes" id="UP001163064">
    <property type="component" value="Unassembled WGS sequence"/>
</dbReference>
<dbReference type="InterPro" id="IPR030400">
    <property type="entry name" value="Sedolisin_dom"/>
</dbReference>
<feature type="region of interest" description="Disordered" evidence="4">
    <location>
        <begin position="1"/>
        <end position="22"/>
    </location>
</feature>
<dbReference type="InterPro" id="IPR023828">
    <property type="entry name" value="Peptidase_S8_Ser-AS"/>
</dbReference>
<keyword evidence="5" id="KW-0732">Signal</keyword>